<feature type="binding site" evidence="1">
    <location>
        <position position="35"/>
    </location>
    <ligand>
        <name>Zn(2+)</name>
        <dbReference type="ChEBI" id="CHEBI:29105"/>
    </ligand>
</feature>
<comment type="similarity">
    <text evidence="1">Belongs to the ClpX chaperone family.</text>
</comment>
<keyword evidence="1" id="KW-0862">Zinc</keyword>
<feature type="binding site" evidence="1">
    <location>
        <position position="32"/>
    </location>
    <ligand>
        <name>Zn(2+)</name>
        <dbReference type="ChEBI" id="CHEBI:29105"/>
    </ligand>
</feature>
<dbReference type="GO" id="GO:0005524">
    <property type="term" value="F:ATP binding"/>
    <property type="evidence" value="ECO:0007669"/>
    <property type="project" value="TreeGrafter"/>
</dbReference>
<dbReference type="GO" id="GO:0051301">
    <property type="term" value="P:cell division"/>
    <property type="evidence" value="ECO:0007669"/>
    <property type="project" value="TreeGrafter"/>
</dbReference>
<dbReference type="GO" id="GO:0051603">
    <property type="term" value="P:proteolysis involved in protein catabolic process"/>
    <property type="evidence" value="ECO:0007669"/>
    <property type="project" value="TreeGrafter"/>
</dbReference>
<keyword evidence="1" id="KW-0479">Metal-binding</keyword>
<dbReference type="Pfam" id="PF06689">
    <property type="entry name" value="zf-C4_ClpX"/>
    <property type="match status" value="1"/>
</dbReference>
<gene>
    <name evidence="3" type="ORF">C095_06770</name>
</gene>
<organism evidence="3 4">
    <name type="scientific">Fusobacterium necrophorum subsp. funduliforme B35</name>
    <dbReference type="NCBI Taxonomy" id="1226633"/>
    <lineage>
        <taxon>Bacteria</taxon>
        <taxon>Fusobacteriati</taxon>
        <taxon>Fusobacteriota</taxon>
        <taxon>Fusobacteriia</taxon>
        <taxon>Fusobacteriales</taxon>
        <taxon>Fusobacteriaceae</taxon>
        <taxon>Fusobacterium</taxon>
    </lineage>
</organism>
<dbReference type="EMBL" id="AUZI01000016">
    <property type="protein sequence ID" value="KID49129.1"/>
    <property type="molecule type" value="Genomic_DNA"/>
</dbReference>
<dbReference type="InterPro" id="IPR050052">
    <property type="entry name" value="ATP-dep_Clp_protease_ClpX"/>
</dbReference>
<evidence type="ECO:0000256" key="1">
    <source>
        <dbReference type="PROSITE-ProRule" id="PRU01250"/>
    </source>
</evidence>
<dbReference type="PATRIC" id="fig|1226633.4.peg.1364"/>
<comment type="caution">
    <text evidence="3">The sequence shown here is derived from an EMBL/GenBank/DDBJ whole genome shotgun (WGS) entry which is preliminary data.</text>
</comment>
<dbReference type="GO" id="GO:0009376">
    <property type="term" value="C:HslUV protease complex"/>
    <property type="evidence" value="ECO:0007669"/>
    <property type="project" value="TreeGrafter"/>
</dbReference>
<dbReference type="InterPro" id="IPR027417">
    <property type="entry name" value="P-loop_NTPase"/>
</dbReference>
<dbReference type="GO" id="GO:0046983">
    <property type="term" value="F:protein dimerization activity"/>
    <property type="evidence" value="ECO:0007669"/>
    <property type="project" value="UniProtKB-UniRule"/>
</dbReference>
<evidence type="ECO:0000259" key="2">
    <source>
        <dbReference type="PROSITE" id="PS51902"/>
    </source>
</evidence>
<feature type="binding site" evidence="1">
    <location>
        <position position="12"/>
    </location>
    <ligand>
        <name>Zn(2+)</name>
        <dbReference type="ChEBI" id="CHEBI:29105"/>
    </ligand>
</feature>
<dbReference type="SMART" id="SM00994">
    <property type="entry name" value="zf-C4_ClpX"/>
    <property type="match status" value="1"/>
</dbReference>
<dbReference type="InterPro" id="IPR038366">
    <property type="entry name" value="Znf_CppX_C4_sf"/>
</dbReference>
<dbReference type="InterPro" id="IPR010603">
    <property type="entry name" value="Znf_CppX_C4"/>
</dbReference>
<dbReference type="PANTHER" id="PTHR48102">
    <property type="entry name" value="ATP-DEPENDENT CLP PROTEASE ATP-BINDING SUBUNIT CLPX-LIKE, MITOCHONDRIAL-RELATED"/>
    <property type="match status" value="1"/>
</dbReference>
<feature type="binding site" evidence="1">
    <location>
        <position position="9"/>
    </location>
    <ligand>
        <name>Zn(2+)</name>
        <dbReference type="ChEBI" id="CHEBI:29105"/>
    </ligand>
</feature>
<dbReference type="GO" id="GO:0016887">
    <property type="term" value="F:ATP hydrolysis activity"/>
    <property type="evidence" value="ECO:0007669"/>
    <property type="project" value="TreeGrafter"/>
</dbReference>
<name>A0A0B4EW24_9FUSO</name>
<accession>A0A0B4EW24</accession>
<dbReference type="SUPFAM" id="SSF57716">
    <property type="entry name" value="Glucocorticoid receptor-like (DNA-binding domain)"/>
    <property type="match status" value="1"/>
</dbReference>
<dbReference type="GO" id="GO:0008270">
    <property type="term" value="F:zinc ion binding"/>
    <property type="evidence" value="ECO:0007669"/>
    <property type="project" value="UniProtKB-UniRule"/>
</dbReference>
<dbReference type="PROSITE" id="PS51902">
    <property type="entry name" value="CLPX_ZB"/>
    <property type="match status" value="1"/>
</dbReference>
<dbReference type="GO" id="GO:0006457">
    <property type="term" value="P:protein folding"/>
    <property type="evidence" value="ECO:0007669"/>
    <property type="project" value="UniProtKB-UniRule"/>
</dbReference>
<dbReference type="Proteomes" id="UP000031184">
    <property type="component" value="Unassembled WGS sequence"/>
</dbReference>
<protein>
    <recommendedName>
        <fullName evidence="2">ClpX-type ZB domain-containing protein</fullName>
    </recommendedName>
</protein>
<dbReference type="Gene3D" id="6.20.220.10">
    <property type="entry name" value="ClpX chaperone, C4-type zinc finger domain"/>
    <property type="match status" value="1"/>
</dbReference>
<dbReference type="AlphaFoldDB" id="A0A0B4EW24"/>
<dbReference type="PANTHER" id="PTHR48102:SF7">
    <property type="entry name" value="ATP-DEPENDENT CLP PROTEASE ATP-BINDING SUBUNIT CLPX-LIKE, MITOCHONDRIAL"/>
    <property type="match status" value="1"/>
</dbReference>
<dbReference type="Gene3D" id="3.40.50.300">
    <property type="entry name" value="P-loop containing nucleotide triphosphate hydrolases"/>
    <property type="match status" value="1"/>
</dbReference>
<evidence type="ECO:0000313" key="4">
    <source>
        <dbReference type="Proteomes" id="UP000031184"/>
    </source>
</evidence>
<sequence length="133" mass="15923">MKDKKLEHCSFCGKTENEVAKLFAGRDGSLICDECIDQCYNMLMMDENHGMLLEEDEEYLPTGDTIQIHQMEILKPEEIKEKLDDYVIGQERAKKILAVAVYNHYKRLLYKEKQEKRREKITMKWNFKSRTYY</sequence>
<dbReference type="GO" id="GO:0051082">
    <property type="term" value="F:unfolded protein binding"/>
    <property type="evidence" value="ECO:0007669"/>
    <property type="project" value="UniProtKB-UniRule"/>
</dbReference>
<dbReference type="InterPro" id="IPR059188">
    <property type="entry name" value="Znf_CLPX-like"/>
</dbReference>
<reference evidence="3 4" key="1">
    <citation type="submission" date="2013-08" db="EMBL/GenBank/DDBJ databases">
        <title>An opportunistic ruminal bacterium that causes liver abscesses in cattle.</title>
        <authorList>
            <person name="Benahmed F.H."/>
            <person name="Rasmussen M."/>
            <person name="Harbottle H."/>
            <person name="Soppet D."/>
            <person name="Nagaraja T.G."/>
            <person name="Davidson M."/>
        </authorList>
    </citation>
    <scope>NUCLEOTIDE SEQUENCE [LARGE SCALE GENOMIC DNA]</scope>
    <source>
        <strain evidence="3 4">B35</strain>
    </source>
</reference>
<evidence type="ECO:0000313" key="3">
    <source>
        <dbReference type="EMBL" id="KID49129.1"/>
    </source>
</evidence>
<keyword evidence="1" id="KW-0143">Chaperone</keyword>
<feature type="domain" description="ClpX-type ZB" evidence="2">
    <location>
        <begin position="1"/>
        <end position="51"/>
    </location>
</feature>
<proteinExistence type="inferred from homology"/>